<dbReference type="Gene3D" id="3.40.50.1820">
    <property type="entry name" value="alpha/beta hydrolase"/>
    <property type="match status" value="1"/>
</dbReference>
<accession>A0A3P3EGY0</accession>
<evidence type="ECO:0000256" key="4">
    <source>
        <dbReference type="ARBA" id="ARBA00022729"/>
    </source>
</evidence>
<keyword evidence="2" id="KW-0719">Serine esterase</keyword>
<keyword evidence="7" id="KW-1015">Disulfide bond</keyword>
<dbReference type="GO" id="GO:0046872">
    <property type="term" value="F:metal ion binding"/>
    <property type="evidence" value="ECO:0007669"/>
    <property type="project" value="UniProtKB-KW"/>
</dbReference>
<organism evidence="8 9">
    <name type="scientific">Variovorax beijingensis</name>
    <dbReference type="NCBI Taxonomy" id="2496117"/>
    <lineage>
        <taxon>Bacteria</taxon>
        <taxon>Pseudomonadati</taxon>
        <taxon>Pseudomonadota</taxon>
        <taxon>Betaproteobacteria</taxon>
        <taxon>Burkholderiales</taxon>
        <taxon>Comamonadaceae</taxon>
        <taxon>Variovorax</taxon>
    </lineage>
</organism>
<evidence type="ECO:0000256" key="5">
    <source>
        <dbReference type="ARBA" id="ARBA00022801"/>
    </source>
</evidence>
<dbReference type="Proteomes" id="UP000271590">
    <property type="component" value="Unassembled WGS sequence"/>
</dbReference>
<dbReference type="InterPro" id="IPR011118">
    <property type="entry name" value="Tannase/feruloyl_esterase"/>
</dbReference>
<gene>
    <name evidence="8" type="ORF">EH244_23020</name>
</gene>
<dbReference type="SUPFAM" id="SSF53474">
    <property type="entry name" value="alpha/beta-Hydrolases"/>
    <property type="match status" value="1"/>
</dbReference>
<keyword evidence="6" id="KW-0106">Calcium</keyword>
<dbReference type="InterPro" id="IPR029058">
    <property type="entry name" value="AB_hydrolase_fold"/>
</dbReference>
<dbReference type="Pfam" id="PF07519">
    <property type="entry name" value="Tannase"/>
    <property type="match status" value="1"/>
</dbReference>
<dbReference type="RefSeq" id="WP_124960640.1">
    <property type="nucleotide sequence ID" value="NZ_RQXU01000016.1"/>
</dbReference>
<dbReference type="GO" id="GO:0052689">
    <property type="term" value="F:carboxylic ester hydrolase activity"/>
    <property type="evidence" value="ECO:0007669"/>
    <property type="project" value="UniProtKB-KW"/>
</dbReference>
<name>A0A3P3EGY0_9BURK</name>
<dbReference type="EMBL" id="RQXU01000016">
    <property type="protein sequence ID" value="RRH85603.1"/>
    <property type="molecule type" value="Genomic_DNA"/>
</dbReference>
<sequence>MHFFSSSKDSRARTKLHAVAVAAAGAAMLAACGGGSDHHGAVPVLFPVPPAAQPETPPPAPAVTAQKACGELNGKTVAGAALTAAMQDAAASVPAHCKVTGTIAPALNFQVSLPEAWNGKLYYQGGGGYNGAISPPSVPALDQGYAVVASDSGHQGNVLSADFALTDTFAAQLFGSLSVPTVMSTATETLAAAYGALPAKSYFEGCSNGGREALMAVQRSPNLFDGVIARAPAYNWVGFMGAFNRNSRALAAPGGAFSAAKTALLSKHVRDACDGLDGLVDGVVSNQAACTPALADVAVLRCAGGTDTGDTCLSDAQLDVVASWTTQAAFTGSPTFRNAGWNLTGNEDDPGAWRTWVTGDGNVSTALQFLFQDTTVKNYLARDRTADSLAYTPWDQNQNALYAMAALNDATNADIRPFIHSGGKLILWHGGNDSALSARSTVEYHGNMRSTIGAATADASTRFYVAPGVNHCAGGPGADSSDLLTALDQWVTRSEAPATLLAQKRDAQGAVLLSRPLCQYPQYPRYTGPANDAKASKLAANYACSS</sequence>
<evidence type="ECO:0000256" key="1">
    <source>
        <dbReference type="ARBA" id="ARBA00006249"/>
    </source>
</evidence>
<evidence type="ECO:0000313" key="8">
    <source>
        <dbReference type="EMBL" id="RRH85603.1"/>
    </source>
</evidence>
<keyword evidence="5 8" id="KW-0378">Hydrolase</keyword>
<keyword evidence="3" id="KW-0479">Metal-binding</keyword>
<evidence type="ECO:0000256" key="6">
    <source>
        <dbReference type="ARBA" id="ARBA00022837"/>
    </source>
</evidence>
<evidence type="ECO:0000256" key="7">
    <source>
        <dbReference type="ARBA" id="ARBA00023157"/>
    </source>
</evidence>
<comment type="similarity">
    <text evidence="1">Belongs to the tannase family.</text>
</comment>
<reference evidence="8 9" key="1">
    <citation type="submission" date="2018-11" db="EMBL/GenBank/DDBJ databases">
        <title>The genome of Variovorax sp T529.</title>
        <authorList>
            <person name="Gao J."/>
        </authorList>
    </citation>
    <scope>NUCLEOTIDE SEQUENCE [LARGE SCALE GENOMIC DNA]</scope>
    <source>
        <strain evidence="8 9">T529</strain>
    </source>
</reference>
<protein>
    <submittedName>
        <fullName evidence="8">Tannase/feruloyl esterase family alpha/beta hydrolase</fullName>
    </submittedName>
</protein>
<evidence type="ECO:0000256" key="3">
    <source>
        <dbReference type="ARBA" id="ARBA00022723"/>
    </source>
</evidence>
<comment type="caution">
    <text evidence="8">The sequence shown here is derived from an EMBL/GenBank/DDBJ whole genome shotgun (WGS) entry which is preliminary data.</text>
</comment>
<dbReference type="AlphaFoldDB" id="A0A3P3EGY0"/>
<dbReference type="PANTHER" id="PTHR33938:SF15">
    <property type="entry name" value="FERULOYL ESTERASE B-RELATED"/>
    <property type="match status" value="1"/>
</dbReference>
<dbReference type="PANTHER" id="PTHR33938">
    <property type="entry name" value="FERULOYL ESTERASE B-RELATED"/>
    <property type="match status" value="1"/>
</dbReference>
<keyword evidence="4" id="KW-0732">Signal</keyword>
<proteinExistence type="inferred from homology"/>
<evidence type="ECO:0000313" key="9">
    <source>
        <dbReference type="Proteomes" id="UP000271590"/>
    </source>
</evidence>
<evidence type="ECO:0000256" key="2">
    <source>
        <dbReference type="ARBA" id="ARBA00022487"/>
    </source>
</evidence>